<comment type="caution">
    <text evidence="1">The sequence shown here is derived from an EMBL/GenBank/DDBJ whole genome shotgun (WGS) entry which is preliminary data.</text>
</comment>
<evidence type="ECO:0000313" key="1">
    <source>
        <dbReference type="EMBL" id="KAF2074978.1"/>
    </source>
</evidence>
<proteinExistence type="predicted"/>
<gene>
    <name evidence="1" type="ORF">CYY_003717</name>
</gene>
<reference evidence="1" key="1">
    <citation type="submission" date="2020-01" db="EMBL/GenBank/DDBJ databases">
        <title>Development of genomics and gene disruption for Polysphondylium violaceum indicates a role for the polyketide synthase stlB in stalk morphogenesis.</title>
        <authorList>
            <person name="Narita B."/>
            <person name="Kawabe Y."/>
            <person name="Kin K."/>
            <person name="Saito T."/>
            <person name="Gibbs R."/>
            <person name="Kuspa A."/>
            <person name="Muzny D."/>
            <person name="Queller D."/>
            <person name="Richards S."/>
            <person name="Strassman J."/>
            <person name="Sucgang R."/>
            <person name="Worley K."/>
            <person name="Schaap P."/>
        </authorList>
    </citation>
    <scope>NUCLEOTIDE SEQUENCE</scope>
    <source>
        <strain evidence="1">QSvi11</strain>
    </source>
</reference>
<protein>
    <submittedName>
        <fullName evidence="1">Uncharacterized protein</fullName>
    </submittedName>
</protein>
<dbReference type="AlphaFoldDB" id="A0A8J4PVV4"/>
<sequence>MTLLNTLSTLNFKINSQTNKKINGSNQSQTPNGYEKSVWYIIAIGGPSMKRSDPNITYFGYPPNYRFN</sequence>
<name>A0A8J4PVV4_9MYCE</name>
<dbReference type="Proteomes" id="UP000695562">
    <property type="component" value="Unassembled WGS sequence"/>
</dbReference>
<dbReference type="EMBL" id="AJWJ01000120">
    <property type="protein sequence ID" value="KAF2074978.1"/>
    <property type="molecule type" value="Genomic_DNA"/>
</dbReference>
<evidence type="ECO:0000313" key="2">
    <source>
        <dbReference type="Proteomes" id="UP000695562"/>
    </source>
</evidence>
<organism evidence="1 2">
    <name type="scientific">Polysphondylium violaceum</name>
    <dbReference type="NCBI Taxonomy" id="133409"/>
    <lineage>
        <taxon>Eukaryota</taxon>
        <taxon>Amoebozoa</taxon>
        <taxon>Evosea</taxon>
        <taxon>Eumycetozoa</taxon>
        <taxon>Dictyostelia</taxon>
        <taxon>Dictyosteliales</taxon>
        <taxon>Dictyosteliaceae</taxon>
        <taxon>Polysphondylium</taxon>
    </lineage>
</organism>
<accession>A0A8J4PVV4</accession>
<keyword evidence="2" id="KW-1185">Reference proteome</keyword>